<protein>
    <submittedName>
        <fullName evidence="1">Uncharacterized protein</fullName>
    </submittedName>
</protein>
<keyword evidence="2" id="KW-1185">Reference proteome</keyword>
<proteinExistence type="predicted"/>
<sequence>MSILGQRDGEKDLYLLVSGLETPIAMKDKNQHFEQKSPERLCELFDDDDISDGSDLLEYESSPSSEDDEIQEENSSNYYCGVDRFEWPETPPERRGKPLAQYLVREAAGPTGAAERLQDKTPLSLYEVCSSLMTCH</sequence>
<dbReference type="EMBL" id="CM056743">
    <property type="protein sequence ID" value="KAJ8670543.1"/>
    <property type="molecule type" value="Genomic_DNA"/>
</dbReference>
<accession>A0ACC2NI10</accession>
<gene>
    <name evidence="1" type="ORF">QAD02_001802</name>
</gene>
<reference evidence="1" key="1">
    <citation type="submission" date="2023-04" db="EMBL/GenBank/DDBJ databases">
        <title>A chromosome-level genome assembly of the parasitoid wasp Eretmocerus hayati.</title>
        <authorList>
            <person name="Zhong Y."/>
            <person name="Liu S."/>
            <person name="Liu Y."/>
        </authorList>
    </citation>
    <scope>NUCLEOTIDE SEQUENCE</scope>
    <source>
        <strain evidence="1">ZJU_SS_LIU_2023</strain>
    </source>
</reference>
<organism evidence="1 2">
    <name type="scientific">Eretmocerus hayati</name>
    <dbReference type="NCBI Taxonomy" id="131215"/>
    <lineage>
        <taxon>Eukaryota</taxon>
        <taxon>Metazoa</taxon>
        <taxon>Ecdysozoa</taxon>
        <taxon>Arthropoda</taxon>
        <taxon>Hexapoda</taxon>
        <taxon>Insecta</taxon>
        <taxon>Pterygota</taxon>
        <taxon>Neoptera</taxon>
        <taxon>Endopterygota</taxon>
        <taxon>Hymenoptera</taxon>
        <taxon>Apocrita</taxon>
        <taxon>Proctotrupomorpha</taxon>
        <taxon>Chalcidoidea</taxon>
        <taxon>Aphelinidae</taxon>
        <taxon>Aphelininae</taxon>
        <taxon>Eretmocerus</taxon>
    </lineage>
</organism>
<evidence type="ECO:0000313" key="2">
    <source>
        <dbReference type="Proteomes" id="UP001239111"/>
    </source>
</evidence>
<evidence type="ECO:0000313" key="1">
    <source>
        <dbReference type="EMBL" id="KAJ8670543.1"/>
    </source>
</evidence>
<comment type="caution">
    <text evidence="1">The sequence shown here is derived from an EMBL/GenBank/DDBJ whole genome shotgun (WGS) entry which is preliminary data.</text>
</comment>
<name>A0ACC2NI10_9HYME</name>
<dbReference type="Proteomes" id="UP001239111">
    <property type="component" value="Chromosome 3"/>
</dbReference>